<dbReference type="SMART" id="SM00710">
    <property type="entry name" value="PbH1"/>
    <property type="match status" value="7"/>
</dbReference>
<proteinExistence type="predicted"/>
<dbReference type="InterPro" id="IPR011050">
    <property type="entry name" value="Pectin_lyase_fold/virulence"/>
</dbReference>
<evidence type="ECO:0000259" key="5">
    <source>
        <dbReference type="SMART" id="SM00736"/>
    </source>
</evidence>
<dbReference type="InterPro" id="IPR006644">
    <property type="entry name" value="Cadg"/>
</dbReference>
<organism evidence="6">
    <name type="scientific">Oscillatoriales cyanobacterium SpSt-418</name>
    <dbReference type="NCBI Taxonomy" id="2282169"/>
    <lineage>
        <taxon>Bacteria</taxon>
        <taxon>Bacillati</taxon>
        <taxon>Cyanobacteriota</taxon>
        <taxon>Cyanophyceae</taxon>
        <taxon>Oscillatoriophycideae</taxon>
        <taxon>Oscillatoriales</taxon>
    </lineage>
</organism>
<evidence type="ECO:0000313" key="6">
    <source>
        <dbReference type="EMBL" id="HFM96363.1"/>
    </source>
</evidence>
<dbReference type="SMART" id="SM00237">
    <property type="entry name" value="Calx_beta"/>
    <property type="match status" value="3"/>
</dbReference>
<dbReference type="SUPFAM" id="SSF141072">
    <property type="entry name" value="CalX-like"/>
    <property type="match status" value="3"/>
</dbReference>
<keyword evidence="3" id="KW-0106">Calcium</keyword>
<dbReference type="InterPro" id="IPR022441">
    <property type="entry name" value="Para_beta_helix_rpt-2"/>
</dbReference>
<dbReference type="InterPro" id="IPR013783">
    <property type="entry name" value="Ig-like_fold"/>
</dbReference>
<dbReference type="InterPro" id="IPR012334">
    <property type="entry name" value="Pectin_lyas_fold"/>
</dbReference>
<evidence type="ECO:0000256" key="1">
    <source>
        <dbReference type="ARBA" id="ARBA00022729"/>
    </source>
</evidence>
<dbReference type="PANTHER" id="PTHR46682:SF1">
    <property type="entry name" value="ADHESION G-PROTEIN COUPLED RECEPTOR V1"/>
    <property type="match status" value="1"/>
</dbReference>
<dbReference type="Gene3D" id="2.150.10.10">
    <property type="entry name" value="Serralysin-like metalloprotease, C-terminal"/>
    <property type="match status" value="1"/>
</dbReference>
<sequence>MATYYVSGTGNDSSDGLSEGTAFRTLQRAANLVRAGDTVLVMDGTYENPGRTVMLIRDKQGTATEPITFRAYPGANPVIDSDGSYAVIVSGSSYITIEGLTLVGAKDSITLDYAESQRYVTGNPLTTNTGIAIAPTYDINGQPVLLSHHITIRNNTVTKFSGGGIVSNMADYVTIENNTVSENSWYTNNGSSAISILNSVDSDNNTTDYKIIIRGNTVYDNQSLIPWLPAGRITEGHGIILDTNRNNAARPEVPFDAYQGRFLVANNLVYNNGGFGINVFQSENADLVNNTLYQNSRNPDLNGEIITAGSNNIRAENNILYARDGRRANLITSSTNVVFDRNLAYNSSIAFQSASPPNAALGGGFAYVDSVAANAEAANVLAAGLQNIVGQDPLFVDPVNGNFMLQAGSPAIDTGSTVYGSTVGTDILGTTRRDGDGINGIQTDLGAYEYTGTPTLTPALFFVAATDSVNPEGNAGTTPFTFTINRTGNTTNSVSVDYAVTGSGSSFANGADFVGGALPSGTINFAANETSKTLTINVQGDTTPEPDQGFTVTLTNPSAGSAIATAAARGVVQNDDSATLEIAILNGWQLEGDYAPTPYRFTVFRSGDTSGTTSVNYTVFGSGANPADGDDFVGGVLPTGTITFLPNETSKELVIEVNGDLLNESDEGFVVSLSGATGGATITTGSAGATIRNNDNLPIVSITATDAEATETDLTPGRFTVTRTGNTDNPLTVEFTVEGTATNGSDYTSIRNRVTIPAGASSTTIAVTPIDDAIAEGNETVVITLLSGRIYKLGAINTSATVTLTDDDAPTGNVAPTVATPISDQVIAPSSAYTFVVPTNTFADPNSDPLSLTATLSDGSPLPSWLSFDLTTNTFSGTPTSSDLGILDIRLTAHDGQGGIVSDTFNLTVNTTPTLGTPIADQIIQLGNPLSLPLPLDTFIDPDGQPLSLTATLSDGNPLPGWLSFNPATNTLSGTPTTGNAGVLNINLIAADSLGGTISDNFALTVNTPPSVATPLSDLTISASSPFSFTVPANTFIDADGNPLSLIASSAGGTPLPSWLSFDPTTLTFSGIPTDADIGSSTINLTALDNNGGIVTDDFSLTVQQILPTMLNGTDLSETLVGTAPSNMIYGFGGQDLITGGSGNDSLYGGDGNDRLWGHQGNDILYGEAGNDQLWGDDGGDILFGGLGDDQLYGGAGNDWLYGDVGNDVLTGGTGADTFVIARGQGIKAIRDFEVGTDRIAMGGGLNLSNLLMQQRSSQTWLIDSSINQVVARLDGISSAALSGQTATTFFTI</sequence>
<dbReference type="Pfam" id="PF00353">
    <property type="entry name" value="HemolysinCabind"/>
    <property type="match status" value="3"/>
</dbReference>
<keyword evidence="2" id="KW-0677">Repeat</keyword>
<dbReference type="PANTHER" id="PTHR46682">
    <property type="entry name" value="ADHESION G-PROTEIN COUPLED RECEPTOR V1"/>
    <property type="match status" value="1"/>
</dbReference>
<dbReference type="NCBIfam" id="NF041518">
    <property type="entry name" value="choice_anch_Q"/>
    <property type="match status" value="1"/>
</dbReference>
<dbReference type="InterPro" id="IPR018511">
    <property type="entry name" value="Hemolysin-typ_Ca-bd_CS"/>
</dbReference>
<dbReference type="GO" id="GO:0004930">
    <property type="term" value="F:G protein-coupled receptor activity"/>
    <property type="evidence" value="ECO:0007669"/>
    <property type="project" value="InterPro"/>
</dbReference>
<dbReference type="Pfam" id="PF05345">
    <property type="entry name" value="He_PIG"/>
    <property type="match status" value="3"/>
</dbReference>
<reference evidence="6" key="1">
    <citation type="journal article" date="2020" name="mSystems">
        <title>Genome- and Community-Level Interaction Insights into Carbon Utilization and Element Cycling Functions of Hydrothermarchaeota in Hydrothermal Sediment.</title>
        <authorList>
            <person name="Zhou Z."/>
            <person name="Liu Y."/>
            <person name="Xu W."/>
            <person name="Pan J."/>
            <person name="Luo Z.H."/>
            <person name="Li M."/>
        </authorList>
    </citation>
    <scope>NUCLEOTIDE SEQUENCE [LARGE SCALE GENOMIC DNA]</scope>
    <source>
        <strain evidence="6">SpSt-418</strain>
    </source>
</reference>
<dbReference type="GO" id="GO:0005509">
    <property type="term" value="F:calcium ion binding"/>
    <property type="evidence" value="ECO:0007669"/>
    <property type="project" value="InterPro"/>
</dbReference>
<dbReference type="InterPro" id="IPR006626">
    <property type="entry name" value="PbH1"/>
</dbReference>
<dbReference type="PRINTS" id="PR00313">
    <property type="entry name" value="CABNDNGRPT"/>
</dbReference>
<dbReference type="InterPro" id="IPR015919">
    <property type="entry name" value="Cadherin-like_sf"/>
</dbReference>
<keyword evidence="1" id="KW-0732">Signal</keyword>
<dbReference type="Gene3D" id="2.160.20.10">
    <property type="entry name" value="Single-stranded right-handed beta-helix, Pectin lyase-like"/>
    <property type="match status" value="1"/>
</dbReference>
<feature type="domain" description="Calx-beta" evidence="4">
    <location>
        <begin position="569"/>
        <end position="674"/>
    </location>
</feature>
<dbReference type="PROSITE" id="PS00330">
    <property type="entry name" value="HEMOLYSIN_CALCIUM"/>
    <property type="match status" value="2"/>
</dbReference>
<dbReference type="SUPFAM" id="SSF49313">
    <property type="entry name" value="Cadherin-like"/>
    <property type="match status" value="3"/>
</dbReference>
<feature type="domain" description="Calx-beta" evidence="4">
    <location>
        <begin position="687"/>
        <end position="786"/>
    </location>
</feature>
<protein>
    <recommendedName>
        <fullName evidence="7">DUF1565 domain-containing protein</fullName>
    </recommendedName>
</protein>
<feature type="domain" description="Dystroglycan-type cadherin-like" evidence="5">
    <location>
        <begin position="817"/>
        <end position="913"/>
    </location>
</feature>
<dbReference type="InterPro" id="IPR011049">
    <property type="entry name" value="Serralysin-like_metalloprot_C"/>
</dbReference>
<accession>A0A7C3KBM2</accession>
<feature type="domain" description="Dystroglycan-type cadherin-like" evidence="5">
    <location>
        <begin position="1011"/>
        <end position="1110"/>
    </location>
</feature>
<dbReference type="InterPro" id="IPR059226">
    <property type="entry name" value="Choice_anch_Q_dom"/>
</dbReference>
<gene>
    <name evidence="6" type="ORF">ENR64_01095</name>
</gene>
<dbReference type="Gene3D" id="2.60.40.10">
    <property type="entry name" value="Immunoglobulins"/>
    <property type="match status" value="3"/>
</dbReference>
<dbReference type="InterPro" id="IPR003644">
    <property type="entry name" value="Calx_beta"/>
</dbReference>
<comment type="caution">
    <text evidence="6">The sequence shown here is derived from an EMBL/GenBank/DDBJ whole genome shotgun (WGS) entry which is preliminary data.</text>
</comment>
<feature type="domain" description="Calx-beta" evidence="4">
    <location>
        <begin position="463"/>
        <end position="555"/>
    </location>
</feature>
<dbReference type="SMART" id="SM00736">
    <property type="entry name" value="CADG"/>
    <property type="match status" value="3"/>
</dbReference>
<dbReference type="Gene3D" id="2.60.40.2030">
    <property type="match status" value="3"/>
</dbReference>
<name>A0A7C3KBM2_9CYAN</name>
<dbReference type="EMBL" id="DSRU01000018">
    <property type="protein sequence ID" value="HFM96363.1"/>
    <property type="molecule type" value="Genomic_DNA"/>
</dbReference>
<dbReference type="SUPFAM" id="SSF51120">
    <property type="entry name" value="beta-Roll"/>
    <property type="match status" value="1"/>
</dbReference>
<evidence type="ECO:0000256" key="3">
    <source>
        <dbReference type="ARBA" id="ARBA00022837"/>
    </source>
</evidence>
<evidence type="ECO:0000259" key="4">
    <source>
        <dbReference type="SMART" id="SM00237"/>
    </source>
</evidence>
<dbReference type="InterPro" id="IPR038081">
    <property type="entry name" value="CalX-like_sf"/>
</dbReference>
<dbReference type="InterPro" id="IPR026919">
    <property type="entry name" value="ADGRV1"/>
</dbReference>
<evidence type="ECO:0000256" key="2">
    <source>
        <dbReference type="ARBA" id="ARBA00022737"/>
    </source>
</evidence>
<dbReference type="InterPro" id="IPR001343">
    <property type="entry name" value="Hemolysn_Ca-bd"/>
</dbReference>
<dbReference type="Pfam" id="PF03160">
    <property type="entry name" value="Calx-beta"/>
    <property type="match status" value="2"/>
</dbReference>
<evidence type="ECO:0008006" key="7">
    <source>
        <dbReference type="Google" id="ProtNLM"/>
    </source>
</evidence>
<dbReference type="SUPFAM" id="SSF51126">
    <property type="entry name" value="Pectin lyase-like"/>
    <property type="match status" value="1"/>
</dbReference>
<feature type="domain" description="Dystroglycan-type cadherin-like" evidence="5">
    <location>
        <begin position="914"/>
        <end position="1010"/>
    </location>
</feature>
<dbReference type="GO" id="GO:0016020">
    <property type="term" value="C:membrane"/>
    <property type="evidence" value="ECO:0007669"/>
    <property type="project" value="InterPro"/>
</dbReference>
<dbReference type="NCBIfam" id="TIGR03804">
    <property type="entry name" value="para_beta_helix"/>
    <property type="match status" value="1"/>
</dbReference>